<protein>
    <submittedName>
        <fullName evidence="1">Uncharacterized protein</fullName>
    </submittedName>
</protein>
<reference evidence="1 2" key="1">
    <citation type="submission" date="2020-10" db="EMBL/GenBank/DDBJ databases">
        <title>Phylogeny of dyella-like bacteria.</title>
        <authorList>
            <person name="Fu J."/>
        </authorList>
    </citation>
    <scope>NUCLEOTIDE SEQUENCE [LARGE SCALE GENOMIC DNA]</scope>
    <source>
        <strain evidence="1 2">Gsoil3046</strain>
    </source>
</reference>
<evidence type="ECO:0000313" key="2">
    <source>
        <dbReference type="Proteomes" id="UP001620460"/>
    </source>
</evidence>
<dbReference type="EMBL" id="JADIKM010000003">
    <property type="protein sequence ID" value="MFK2904575.1"/>
    <property type="molecule type" value="Genomic_DNA"/>
</dbReference>
<gene>
    <name evidence="1" type="ORF">ISP17_11415</name>
</gene>
<dbReference type="RefSeq" id="WP_404633223.1">
    <property type="nucleotide sequence ID" value="NZ_JADIKM010000003.1"/>
</dbReference>
<accession>A0ABW8JTX0</accession>
<organism evidence="1 2">
    <name type="scientific">Dyella ginsengisoli</name>
    <dbReference type="NCBI Taxonomy" id="363848"/>
    <lineage>
        <taxon>Bacteria</taxon>
        <taxon>Pseudomonadati</taxon>
        <taxon>Pseudomonadota</taxon>
        <taxon>Gammaproteobacteria</taxon>
        <taxon>Lysobacterales</taxon>
        <taxon>Rhodanobacteraceae</taxon>
        <taxon>Dyella</taxon>
    </lineage>
</organism>
<dbReference type="PIRSF" id="PIRSF028589">
    <property type="entry name" value="UCP028589"/>
    <property type="match status" value="1"/>
</dbReference>
<dbReference type="InterPro" id="IPR016893">
    <property type="entry name" value="UCP028589"/>
</dbReference>
<evidence type="ECO:0000313" key="1">
    <source>
        <dbReference type="EMBL" id="MFK2904575.1"/>
    </source>
</evidence>
<dbReference type="Proteomes" id="UP001620460">
    <property type="component" value="Unassembled WGS sequence"/>
</dbReference>
<keyword evidence="2" id="KW-1185">Reference proteome</keyword>
<proteinExistence type="predicted"/>
<sequence>MSESEYFYYGQGKLSVAIRNSLAGTIGLYQYAGDVSTLTLKPTVEMIKHRESNSGQNSLVRNIAHTRDLNIDITFAEFRPSGMARDLYGNNVSVVAGTVTAETLPDALVAGDEVRLANPAVSAVVITDSTGTPATLVEGTDYTVDANFGKVTILNVGTYVQPFKAAYSYGKRTDTGILTSAQPDIALLYEGVNLAENNAPVICELYKVAPAVAQEIMLITTGTDTAGRQVAGAVLLDSLRAANGPLGQFGRITHVGV</sequence>
<comment type="caution">
    <text evidence="1">The sequence shown here is derived from an EMBL/GenBank/DDBJ whole genome shotgun (WGS) entry which is preliminary data.</text>
</comment>
<name>A0ABW8JTX0_9GAMM</name>